<evidence type="ECO:0000256" key="4">
    <source>
        <dbReference type="ARBA" id="ARBA00022695"/>
    </source>
</evidence>
<dbReference type="InterPro" id="IPR029044">
    <property type="entry name" value="Nucleotide-diphossugar_trans"/>
</dbReference>
<dbReference type="InterPro" id="IPR011004">
    <property type="entry name" value="Trimer_LpxA-like_sf"/>
</dbReference>
<dbReference type="EC" id="2.7.7.27" evidence="9"/>
<dbReference type="NCBIfam" id="NF001947">
    <property type="entry name" value="PRK00725.1"/>
    <property type="match status" value="1"/>
</dbReference>
<dbReference type="GO" id="GO:0005978">
    <property type="term" value="P:glycogen biosynthetic process"/>
    <property type="evidence" value="ECO:0007669"/>
    <property type="project" value="UniProtKB-UniRule"/>
</dbReference>
<dbReference type="Pfam" id="PF24894">
    <property type="entry name" value="Hexapep_GlmU"/>
    <property type="match status" value="1"/>
</dbReference>
<dbReference type="Gene3D" id="2.160.10.10">
    <property type="entry name" value="Hexapeptide repeat proteins"/>
    <property type="match status" value="1"/>
</dbReference>
<evidence type="ECO:0000256" key="1">
    <source>
        <dbReference type="ARBA" id="ARBA00010443"/>
    </source>
</evidence>
<keyword evidence="8 9" id="KW-0119">Carbohydrate metabolism</keyword>
<protein>
    <recommendedName>
        <fullName evidence="9">Glucose-1-phosphate adenylyltransferase</fullName>
        <ecNumber evidence="9">2.7.7.27</ecNumber>
    </recommendedName>
    <alternativeName>
        <fullName evidence="9">ADP-glucose pyrophosphorylase</fullName>
        <shortName evidence="9">ADPGlc PPase</shortName>
    </alternativeName>
    <alternativeName>
        <fullName evidence="9">ADP-glucose synthase</fullName>
    </alternativeName>
</protein>
<dbReference type="HAMAP" id="MF_00624">
    <property type="entry name" value="GlgC"/>
    <property type="match status" value="1"/>
</dbReference>
<keyword evidence="7 9" id="KW-0320">Glycogen biosynthesis</keyword>
<evidence type="ECO:0000256" key="9">
    <source>
        <dbReference type="HAMAP-Rule" id="MF_00624"/>
    </source>
</evidence>
<evidence type="ECO:0000256" key="3">
    <source>
        <dbReference type="ARBA" id="ARBA00022679"/>
    </source>
</evidence>
<evidence type="ECO:0000256" key="7">
    <source>
        <dbReference type="ARBA" id="ARBA00023056"/>
    </source>
</evidence>
<dbReference type="SUPFAM" id="SSF53448">
    <property type="entry name" value="Nucleotide-diphospho-sugar transferases"/>
    <property type="match status" value="1"/>
</dbReference>
<dbReference type="Pfam" id="PF00483">
    <property type="entry name" value="NTP_transferase"/>
    <property type="match status" value="1"/>
</dbReference>
<feature type="binding site" evidence="9">
    <location>
        <begin position="178"/>
        <end position="179"/>
    </location>
    <ligand>
        <name>alpha-D-glucose 1-phosphate</name>
        <dbReference type="ChEBI" id="CHEBI:58601"/>
    </ligand>
</feature>
<dbReference type="UniPathway" id="UPA00164"/>
<dbReference type="GO" id="GO:0005524">
    <property type="term" value="F:ATP binding"/>
    <property type="evidence" value="ECO:0007669"/>
    <property type="project" value="UniProtKB-KW"/>
</dbReference>
<comment type="similarity">
    <text evidence="1 9">Belongs to the bacterial/plant glucose-1-phosphate adenylyltransferase family.</text>
</comment>
<dbReference type="GO" id="GO:0008878">
    <property type="term" value="F:glucose-1-phosphate adenylyltransferase activity"/>
    <property type="evidence" value="ECO:0007669"/>
    <property type="project" value="UniProtKB-UniRule"/>
</dbReference>
<comment type="caution">
    <text evidence="9">Lacks conserved residue(s) required for the propagation of feature annotation.</text>
</comment>
<evidence type="ECO:0000259" key="11">
    <source>
        <dbReference type="Pfam" id="PF24894"/>
    </source>
</evidence>
<dbReference type="CDD" id="cd02508">
    <property type="entry name" value="ADP_Glucose_PP"/>
    <property type="match status" value="1"/>
</dbReference>
<comment type="catalytic activity">
    <reaction evidence="9">
        <text>alpha-D-glucose 1-phosphate + ATP + H(+) = ADP-alpha-D-glucose + diphosphate</text>
        <dbReference type="Rhea" id="RHEA:12120"/>
        <dbReference type="ChEBI" id="CHEBI:15378"/>
        <dbReference type="ChEBI" id="CHEBI:30616"/>
        <dbReference type="ChEBI" id="CHEBI:33019"/>
        <dbReference type="ChEBI" id="CHEBI:57498"/>
        <dbReference type="ChEBI" id="CHEBI:58601"/>
        <dbReference type="EC" id="2.7.7.27"/>
    </reaction>
</comment>
<comment type="subunit">
    <text evidence="9">Homotetramer.</text>
</comment>
<dbReference type="AlphaFoldDB" id="A0A7D6CFB8"/>
<gene>
    <name evidence="9 12" type="primary">glgC</name>
    <name evidence="12" type="ORF">HZU44_09260</name>
</gene>
<dbReference type="InterPro" id="IPR011831">
    <property type="entry name" value="ADP-Glc_PPase"/>
</dbReference>
<keyword evidence="4 9" id="KW-0548">Nucleotidyltransferase</keyword>
<feature type="site" description="Could play a key role in the communication between the regulatory and the substrate sites" evidence="9">
    <location>
        <position position="59"/>
    </location>
</feature>
<dbReference type="InterPro" id="IPR005836">
    <property type="entry name" value="ADP_Glu_pyroP_CS"/>
</dbReference>
<comment type="pathway">
    <text evidence="9">Glycan biosynthesis; glycogen biosynthesis.</text>
</comment>
<feature type="domain" description="Glucose-1-phosphate adenylyltransferase/Bifunctional protein GlmU-like C-terminal hexapeptide" evidence="11">
    <location>
        <begin position="299"/>
        <end position="402"/>
    </location>
</feature>
<proteinExistence type="inferred from homology"/>
<comment type="function">
    <text evidence="9">Involved in the biosynthesis of ADP-glucose, a building block required for the elongation reactions to produce glycogen. Catalyzes the reaction between ATP and alpha-D-glucose 1-phosphate (G1P) to produce pyrophosphate and ADP-Glc.</text>
</comment>
<keyword evidence="2 9" id="KW-0321">Glycogen metabolism</keyword>
<dbReference type="EMBL" id="CP058905">
    <property type="protein sequence ID" value="QLK00209.1"/>
    <property type="molecule type" value="Genomic_DNA"/>
</dbReference>
<dbReference type="CDD" id="cd04651">
    <property type="entry name" value="LbH_G1P_AT_C"/>
    <property type="match status" value="1"/>
</dbReference>
<evidence type="ECO:0000256" key="6">
    <source>
        <dbReference type="ARBA" id="ARBA00022840"/>
    </source>
</evidence>
<dbReference type="PANTHER" id="PTHR43523:SF2">
    <property type="entry name" value="GLUCOSE-1-PHOSPHATE ADENYLYLTRANSFERASE"/>
    <property type="match status" value="1"/>
</dbReference>
<dbReference type="InterPro" id="IPR023049">
    <property type="entry name" value="GlgC_bac"/>
</dbReference>
<dbReference type="Gene3D" id="3.90.550.10">
    <property type="entry name" value="Spore Coat Polysaccharide Biosynthesis Protein SpsA, Chain A"/>
    <property type="match status" value="1"/>
</dbReference>
<feature type="site" description="Could play a key role in the communication between the regulatory and the substrate sites" evidence="9">
    <location>
        <position position="96"/>
    </location>
</feature>
<sequence>MADKVLAIVLAGGEGKRLMPLTADRAKPAVPFGGMYRMVDFVLSNLANAGFIKIVVLTQYKSHSLDRHITMTWRMSTLLGNYVTPVPAQQRRGPWWFAGSADAIYQSFNLIHDEQPDYVIVFGADHIYRMDPRQMVDDHIASGAGVTVAGIRQPLSMADQFGVIEVGSDGRRIRSFREKPTDAVGLPDAPDQIYASMGNYVFTTKALLEVVERDAEDKSSKHDMGGSIIPMLVERGEANVYDFRDNEVPGSTDRDRGYWRDVGTLDSFYDAHMDLINVHPVFNLYNFDWPIYTEQPPYPPAKFVHQWGERVGRAVGSMISPGAVISGSLVENSIVSPKVKVHSWAHVDGSVLMEGVDIGRHAVVRRAILDKNVIVPEGAEIGVDLEKDRQRYTVSDNGIVVIGKGQRVEP</sequence>
<name>A0A7D6CFB8_9ACTN</name>
<dbReference type="NCBIfam" id="NF002023">
    <property type="entry name" value="PRK00844.1"/>
    <property type="match status" value="1"/>
</dbReference>
<evidence type="ECO:0000256" key="2">
    <source>
        <dbReference type="ARBA" id="ARBA00022600"/>
    </source>
</evidence>
<evidence type="ECO:0000259" key="10">
    <source>
        <dbReference type="Pfam" id="PF00483"/>
    </source>
</evidence>
<dbReference type="InterPro" id="IPR056818">
    <property type="entry name" value="GlmU/GlgC-like_hexapep"/>
</dbReference>
<dbReference type="PANTHER" id="PTHR43523">
    <property type="entry name" value="GLUCOSE-1-PHOSPHATE ADENYLYLTRANSFERASE-RELATED"/>
    <property type="match status" value="1"/>
</dbReference>
<evidence type="ECO:0000256" key="8">
    <source>
        <dbReference type="ARBA" id="ARBA00023277"/>
    </source>
</evidence>
<reference evidence="12" key="1">
    <citation type="submission" date="2020-08" db="EMBL/GenBank/DDBJ databases">
        <title>A bifunctional nitrone conjugated secondary metabolite targeting the ribosome.</title>
        <authorList>
            <person name="Limbrick E.M."/>
            <person name="Graf M."/>
            <person name="Derewacz D.K."/>
            <person name="Nguyen F."/>
            <person name="Spraggins J.M."/>
            <person name="Wieland M."/>
            <person name="Ynigez-Gutierrez A.E."/>
            <person name="Reisman B.J."/>
            <person name="Zinshteyn B."/>
            <person name="McCulloch K."/>
            <person name="Iverson T.M."/>
            <person name="Green R."/>
            <person name="Wilson D.N."/>
            <person name="Bachmann B.O."/>
        </authorList>
    </citation>
    <scope>NUCLEOTIDE SEQUENCE</scope>
    <source>
        <strain evidence="12">Africana</strain>
    </source>
</reference>
<dbReference type="PROSITE" id="PS00808">
    <property type="entry name" value="ADP_GLC_PYROPHOSPH_1"/>
    <property type="match status" value="1"/>
</dbReference>
<dbReference type="NCBIfam" id="TIGR02091">
    <property type="entry name" value="glgC"/>
    <property type="match status" value="1"/>
</dbReference>
<dbReference type="PROSITE" id="PS00809">
    <property type="entry name" value="ADP_GLC_PYROPHOSPH_2"/>
    <property type="match status" value="1"/>
</dbReference>
<keyword evidence="6 9" id="KW-0067">ATP-binding</keyword>
<dbReference type="SUPFAM" id="SSF51161">
    <property type="entry name" value="Trimeric LpxA-like enzymes"/>
    <property type="match status" value="1"/>
</dbReference>
<evidence type="ECO:0000256" key="5">
    <source>
        <dbReference type="ARBA" id="ARBA00022741"/>
    </source>
</evidence>
<dbReference type="InterPro" id="IPR005835">
    <property type="entry name" value="NTP_transferase_dom"/>
</dbReference>
<keyword evidence="5 9" id="KW-0547">Nucleotide-binding</keyword>
<feature type="binding site" evidence="9">
    <location>
        <position position="162"/>
    </location>
    <ligand>
        <name>alpha-D-glucose 1-phosphate</name>
        <dbReference type="ChEBI" id="CHEBI:58601"/>
    </ligand>
</feature>
<dbReference type="PROSITE" id="PS00810">
    <property type="entry name" value="ADP_GLC_PYROPHOSPH_3"/>
    <property type="match status" value="1"/>
</dbReference>
<accession>A0A7D6CFB8</accession>
<organism evidence="12">
    <name type="scientific">Micromonospora carbonacea</name>
    <dbReference type="NCBI Taxonomy" id="47853"/>
    <lineage>
        <taxon>Bacteria</taxon>
        <taxon>Bacillati</taxon>
        <taxon>Actinomycetota</taxon>
        <taxon>Actinomycetes</taxon>
        <taxon>Micromonosporales</taxon>
        <taxon>Micromonosporaceae</taxon>
        <taxon>Micromonospora</taxon>
    </lineage>
</organism>
<keyword evidence="3 9" id="KW-0808">Transferase</keyword>
<feature type="binding site" evidence="9">
    <location>
        <position position="196"/>
    </location>
    <ligand>
        <name>alpha-D-glucose 1-phosphate</name>
        <dbReference type="ChEBI" id="CHEBI:58601"/>
    </ligand>
</feature>
<feature type="domain" description="Nucleotidyl transferase" evidence="10">
    <location>
        <begin position="7"/>
        <end position="275"/>
    </location>
</feature>
<evidence type="ECO:0000313" key="12">
    <source>
        <dbReference type="EMBL" id="QLK00209.1"/>
    </source>
</evidence>